<dbReference type="InterPro" id="IPR007446">
    <property type="entry name" value="PilP"/>
</dbReference>
<reference evidence="1 2" key="1">
    <citation type="journal article" date="2013" name="Genome Announc.">
        <title>Genome Sequence of the Obligate Gammaproteobacterial Methanotroph Methylomicrobium album Strain BG8.</title>
        <authorList>
            <person name="Kits K.D."/>
            <person name="Kalyuzhnaya M.G."/>
            <person name="Klotz M.G."/>
            <person name="Jetten M.S."/>
            <person name="Op den Camp H.J."/>
            <person name="Vuilleumier S."/>
            <person name="Bringel F."/>
            <person name="Dispirito A.A."/>
            <person name="Murrell J.C."/>
            <person name="Bruce D."/>
            <person name="Cheng J.F."/>
            <person name="Copeland A."/>
            <person name="Goodwin L."/>
            <person name="Hauser L."/>
            <person name="Lajus A."/>
            <person name="Land M.L."/>
            <person name="Lapidus A."/>
            <person name="Lucas S."/>
            <person name="Medigue C."/>
            <person name="Pitluck S."/>
            <person name="Woyke T."/>
            <person name="Zeytun A."/>
            <person name="Stein L.Y."/>
        </authorList>
    </citation>
    <scope>NUCLEOTIDE SEQUENCE [LARGE SCALE GENOMIC DNA]</scope>
    <source>
        <strain evidence="1 2">BG8</strain>
    </source>
</reference>
<dbReference type="STRING" id="686340.Metal_2676"/>
<dbReference type="Gene3D" id="2.30.30.830">
    <property type="match status" value="1"/>
</dbReference>
<dbReference type="Proteomes" id="UP000005090">
    <property type="component" value="Chromosome"/>
</dbReference>
<accession>H8GJM3</accession>
<evidence type="ECO:0000313" key="1">
    <source>
        <dbReference type="EMBL" id="EIC30383.1"/>
    </source>
</evidence>
<evidence type="ECO:0000313" key="2">
    <source>
        <dbReference type="Proteomes" id="UP000005090"/>
    </source>
</evidence>
<keyword evidence="2" id="KW-1185">Reference proteome</keyword>
<protein>
    <submittedName>
        <fullName evidence="1">Tfp pilus assembly protein PilP</fullName>
    </submittedName>
</protein>
<organism evidence="1 2">
    <name type="scientific">Methylomicrobium album BG8</name>
    <dbReference type="NCBI Taxonomy" id="686340"/>
    <lineage>
        <taxon>Bacteria</taxon>
        <taxon>Pseudomonadati</taxon>
        <taxon>Pseudomonadota</taxon>
        <taxon>Gammaproteobacteria</taxon>
        <taxon>Methylococcales</taxon>
        <taxon>Methylococcaceae</taxon>
        <taxon>Methylomicrobium</taxon>
    </lineage>
</organism>
<sequence length="171" mass="18465">MPVCCLFGAALLSGCASEDLSDLQAFIAAEKAKPKGSIEPLPEIKVVEPFIFNPEGLRDPFIPLEQAVGQADAVAVAGSGIRPDLSRPKEELEAFSLDSLRMVGTVSMKVGLWGLIKAGDSTVYRVRVGNHMGKNYGKIIRILGDRIEVMELISDKPGVWREQQASLALTE</sequence>
<dbReference type="PIRSF" id="PIRSF016481">
    <property type="entry name" value="Pilus_assembly_PilP"/>
    <property type="match status" value="1"/>
</dbReference>
<dbReference type="AlphaFoldDB" id="H8GJM3"/>
<name>H8GJM3_METAL</name>
<dbReference type="RefSeq" id="WP_005372984.1">
    <property type="nucleotide sequence ID" value="NZ_CM001475.1"/>
</dbReference>
<dbReference type="eggNOG" id="COG3168">
    <property type="taxonomic scope" value="Bacteria"/>
</dbReference>
<proteinExistence type="predicted"/>
<gene>
    <name evidence="1" type="ORF">Metal_2676</name>
</gene>
<dbReference type="HOGENOM" id="CLU_109321_1_0_6"/>
<dbReference type="Pfam" id="PF04351">
    <property type="entry name" value="PilP"/>
    <property type="match status" value="1"/>
</dbReference>
<dbReference type="EMBL" id="CM001475">
    <property type="protein sequence ID" value="EIC30383.1"/>
    <property type="molecule type" value="Genomic_DNA"/>
</dbReference>